<dbReference type="InterPro" id="IPR009057">
    <property type="entry name" value="Homeodomain-like_sf"/>
</dbReference>
<dbReference type="InterPro" id="IPR018060">
    <property type="entry name" value="HTH_AraC"/>
</dbReference>
<dbReference type="EMBL" id="CP006664">
    <property type="protein sequence ID" value="AIJ10406.1"/>
    <property type="molecule type" value="Genomic_DNA"/>
</dbReference>
<keyword evidence="2" id="KW-0238">DNA-binding</keyword>
<evidence type="ECO:0000256" key="1">
    <source>
        <dbReference type="ARBA" id="ARBA00023015"/>
    </source>
</evidence>
<name>A0A076LQW9_9GAMM</name>
<dbReference type="InterPro" id="IPR011051">
    <property type="entry name" value="RmlC_Cupin_sf"/>
</dbReference>
<dbReference type="PANTHER" id="PTHR43280">
    <property type="entry name" value="ARAC-FAMILY TRANSCRIPTIONAL REGULATOR"/>
    <property type="match status" value="1"/>
</dbReference>
<keyword evidence="3" id="KW-0804">Transcription</keyword>
<dbReference type="PROSITE" id="PS00041">
    <property type="entry name" value="HTH_ARAC_FAMILY_1"/>
    <property type="match status" value="1"/>
</dbReference>
<evidence type="ECO:0000313" key="6">
    <source>
        <dbReference type="EMBL" id="AIJ10406.1"/>
    </source>
</evidence>
<keyword evidence="1" id="KW-0805">Transcription regulation</keyword>
<evidence type="ECO:0000313" key="7">
    <source>
        <dbReference type="Proteomes" id="UP000028681"/>
    </source>
</evidence>
<dbReference type="HOGENOM" id="CLU_000445_88_9_6"/>
<dbReference type="SUPFAM" id="SSF51182">
    <property type="entry name" value="RmlC-like cupins"/>
    <property type="match status" value="1"/>
</dbReference>
<dbReference type="PANTHER" id="PTHR43280:SF14">
    <property type="entry name" value="MELIBIOSE OPERON REGULATORY PROTEIN"/>
    <property type="match status" value="1"/>
</dbReference>
<evidence type="ECO:0000256" key="4">
    <source>
        <dbReference type="SAM" id="MobiDB-lite"/>
    </source>
</evidence>
<evidence type="ECO:0000256" key="2">
    <source>
        <dbReference type="ARBA" id="ARBA00023125"/>
    </source>
</evidence>
<gene>
    <name evidence="6" type="ORF">ETEE_3998</name>
</gene>
<dbReference type="AlphaFoldDB" id="A0A076LQW9"/>
<organism evidence="6 7">
    <name type="scientific">Edwardsiella anguillarum ET080813</name>
    <dbReference type="NCBI Taxonomy" id="667120"/>
    <lineage>
        <taxon>Bacteria</taxon>
        <taxon>Pseudomonadati</taxon>
        <taxon>Pseudomonadota</taxon>
        <taxon>Gammaproteobacteria</taxon>
        <taxon>Enterobacterales</taxon>
        <taxon>Hafniaceae</taxon>
        <taxon>Edwardsiella</taxon>
    </lineage>
</organism>
<dbReference type="Pfam" id="PF12833">
    <property type="entry name" value="HTH_18"/>
    <property type="match status" value="1"/>
</dbReference>
<dbReference type="KEGG" id="ete:ETEE_3998"/>
<dbReference type="GO" id="GO:0043565">
    <property type="term" value="F:sequence-specific DNA binding"/>
    <property type="evidence" value="ECO:0007669"/>
    <property type="project" value="InterPro"/>
</dbReference>
<dbReference type="Gene3D" id="1.10.10.60">
    <property type="entry name" value="Homeodomain-like"/>
    <property type="match status" value="2"/>
</dbReference>
<feature type="region of interest" description="Disordered" evidence="4">
    <location>
        <begin position="1"/>
        <end position="20"/>
    </location>
</feature>
<proteinExistence type="predicted"/>
<evidence type="ECO:0000259" key="5">
    <source>
        <dbReference type="PROSITE" id="PS01124"/>
    </source>
</evidence>
<evidence type="ECO:0000256" key="3">
    <source>
        <dbReference type="ARBA" id="ARBA00023163"/>
    </source>
</evidence>
<accession>A0A076LQW9</accession>
<protein>
    <submittedName>
        <fullName evidence="6">Melibiose operon regulatory protein</fullName>
    </submittedName>
</protein>
<dbReference type="GO" id="GO:0003700">
    <property type="term" value="F:DNA-binding transcription factor activity"/>
    <property type="evidence" value="ECO:0007669"/>
    <property type="project" value="InterPro"/>
</dbReference>
<reference evidence="6 7" key="1">
    <citation type="journal article" date="2012" name="PLoS ONE">
        <title>Edwardsiella comparative phylogenomics reveal the new intra/inter-species taxonomic relationships, virulence evolution and niche adaptation mechanisms.</title>
        <authorList>
            <person name="Yang M."/>
            <person name="Lv Y."/>
            <person name="Xiao J."/>
            <person name="Wu H."/>
            <person name="Zheng H."/>
            <person name="Liu Q."/>
            <person name="Zhang Y."/>
            <person name="Wang Q."/>
        </authorList>
    </citation>
    <scope>NUCLEOTIDE SEQUENCE [LARGE SCALE GENOMIC DNA]</scope>
    <source>
        <strain evidence="7">080813</strain>
    </source>
</reference>
<dbReference type="RefSeq" id="WP_034165659.1">
    <property type="nucleotide sequence ID" value="NZ_CP006664.1"/>
</dbReference>
<feature type="domain" description="HTH araC/xylS-type" evidence="5">
    <location>
        <begin position="203"/>
        <end position="301"/>
    </location>
</feature>
<dbReference type="InterPro" id="IPR018062">
    <property type="entry name" value="HTH_AraC-typ_CS"/>
</dbReference>
<dbReference type="SUPFAM" id="SSF46689">
    <property type="entry name" value="Homeodomain-like"/>
    <property type="match status" value="2"/>
</dbReference>
<dbReference type="InterPro" id="IPR020449">
    <property type="entry name" value="Tscrpt_reg_AraC-type_HTH"/>
</dbReference>
<dbReference type="PROSITE" id="PS01124">
    <property type="entry name" value="HTH_ARAC_FAMILY_2"/>
    <property type="match status" value="1"/>
</dbReference>
<dbReference type="Proteomes" id="UP000028681">
    <property type="component" value="Chromosome"/>
</dbReference>
<dbReference type="PRINTS" id="PR00032">
    <property type="entry name" value="HTHARAC"/>
</dbReference>
<dbReference type="GeneID" id="33941337"/>
<dbReference type="SMART" id="SM00342">
    <property type="entry name" value="HTH_ARAC"/>
    <property type="match status" value="1"/>
</dbReference>
<dbReference type="NCBIfam" id="NF007693">
    <property type="entry name" value="PRK10371.1"/>
    <property type="match status" value="1"/>
</dbReference>
<sequence length="313" mass="35430">MEERRRQEAPAGLMCNSTDPQPHSPLMLYSEQQRLAIALCSPQAMAASHWHAQVELNIPFDGEIGYRIHDRQLRIPQGHIALFWACTPHRLVDPGRCRHMALLSLPMHLFLSWPLDPQLLSHITHGRVLTSAHPARLTPVEIGRWQQDLQSPCPQMRQLASDEILLMLKRFSLSGWHALQPGGDDPRAGNGQGLSRHALFYVGQMLTFTAAHYDRALTIDQVARHVGLNAHYAMGLFQRVMQMTLKQYITAMRINHVRALLSDTDRTVLDIALTAGFSSSSRFYSTFSKYTGMSPQQYRRLARTGAVHRTPTD</sequence>